<feature type="domain" description="SHOCT" evidence="2">
    <location>
        <begin position="1075"/>
        <end position="1101"/>
    </location>
</feature>
<dbReference type="InterPro" id="IPR025904">
    <property type="entry name" value="Tubulin-like"/>
</dbReference>
<dbReference type="InterPro" id="IPR036525">
    <property type="entry name" value="Tubulin/FtsZ_GTPase_sf"/>
</dbReference>
<feature type="coiled-coil region" evidence="1">
    <location>
        <begin position="595"/>
        <end position="643"/>
    </location>
</feature>
<comment type="caution">
    <text evidence="3">The sequence shown here is derived from an EMBL/GenBank/DDBJ whole genome shotgun (WGS) entry which is preliminary data.</text>
</comment>
<dbReference type="AlphaFoldDB" id="A0A941GTS1"/>
<dbReference type="EMBL" id="JADQBC010000012">
    <property type="protein sequence ID" value="MBR8826818.1"/>
    <property type="molecule type" value="Genomic_DNA"/>
</dbReference>
<keyword evidence="1" id="KW-0175">Coiled coil</keyword>
<evidence type="ECO:0000313" key="3">
    <source>
        <dbReference type="EMBL" id="MBR8826818.1"/>
    </source>
</evidence>
<dbReference type="Pfam" id="PF09851">
    <property type="entry name" value="SHOCT"/>
    <property type="match status" value="1"/>
</dbReference>
<gene>
    <name evidence="3" type="ORF">DSM107014_02765</name>
</gene>
<organism evidence="3 4">
    <name type="scientific">Gomphosphaeria aponina SAG 52.96 = DSM 107014</name>
    <dbReference type="NCBI Taxonomy" id="1521640"/>
    <lineage>
        <taxon>Bacteria</taxon>
        <taxon>Bacillati</taxon>
        <taxon>Cyanobacteriota</taxon>
        <taxon>Cyanophyceae</taxon>
        <taxon>Oscillatoriophycideae</taxon>
        <taxon>Chroococcales</taxon>
        <taxon>Gomphosphaeriaceae</taxon>
        <taxon>Gomphosphaeria</taxon>
    </lineage>
</organism>
<feature type="coiled-coil region" evidence="1">
    <location>
        <begin position="511"/>
        <end position="558"/>
    </location>
</feature>
<sequence length="1104" mass="126798">MNEEIQKRKIKRTICIGLGGTGRDVLMRIRRLIIDRYGKLSEFPIVSFVHLDTDKGASQVSGLRTGNTYNGEDILFRDAEKVIATMNSKEVNDLSQGLERRNLYERESPYAHIASWFPPQILKNIKAIEEGASGIRPVGRLGFFHNFRKINTAIGAAENRTRGHEEKLLEKGLIVETGLNIFVVGSLCGGTGSGMFLDVAYSLRKNYGDKDNQIVSYFVISPELYGSTPSMNANTYAALKELNYYASEGTKFAACYDPQHLVDVEESRPPFDYVYLVDNKTATDYKILEKSKLCNVIAQKIFLDFADELSPILQGQKNNFLENLCKLDEHPRPNVQRYLSFGLAKIYFPRDITVQVSLNRIKLKLVSFWLNGEGQSPDVQVLLESFLLNWRSPQGKDIFSVKLEAATQESNKTFSQTINTWKNRLENQISEVKSKEERQELIQQLPRQIRQQFRQVQPGETESSRGVWLTKLKENSSRIEEQFKQEITQFLSDLLAPGNPNFSLTSSRAFLEGLLTEINKYQRNIEDKIQNCGEMARLEDVEKQWQEAEQVITDIEGQRALFNKQRQNFRVQEEVRSVTNKVAEKIKSNFEVTIAEEALQIVKALQKEVQTLLTNASSFNNLLKKLQSFYEKREGELKQLNEDEMSGQAIFGDEDTENCYQVLLGNNERRSQLVSVSTEVTQEVGLGNSLVPFLTSDGLMDEQQLREKIDDLVEGEFGLRSLNVVQSVIKRFMEKYPFSEGSTRLEQIKRQAEVLLPLNLSAAYFYDDTAKKIQIIAFKDIEAREVKQFRDLLIKDLGIFDSILKPIQAEDEVIMVTEYAAFPLRLINGIEQLQQQYERQQKYQGSFLHNDYRTTFTEIIPPDSRKYQQLQDIFYTCLALDLLTYNAENQSYEFPYYDQLREIYYTAQLSYIWDEALEQLANLEDMTIALKNLRNEAITEIKTQPHRWEEHYKPTIQKFVNQVDKLPEDDPNYPNQAIVVGSPATIDKPAKQGIIMRIMRQIQEEVLQQGKIAPSNIPLTKKISANQFMEAEYASNNCKAGIGISLDKDDSLQYLPGSPIVTDIKPSSTQNIMKEIEKLGEMKDKGYLTEEEFQKLKKQLLWGH</sequence>
<dbReference type="InterPro" id="IPR018649">
    <property type="entry name" value="SHOCT"/>
</dbReference>
<evidence type="ECO:0000313" key="4">
    <source>
        <dbReference type="Proteomes" id="UP000767446"/>
    </source>
</evidence>
<proteinExistence type="predicted"/>
<reference evidence="3" key="1">
    <citation type="submission" date="2021-02" db="EMBL/GenBank/DDBJ databases">
        <title>Metagenome analyses of Stigonema ocellatum DSM 106950, Chlorogloea purpurea SAG 13.99 and Gomphosphaeria aponina DSM 107014.</title>
        <authorList>
            <person name="Marter P."/>
            <person name="Huang S."/>
        </authorList>
    </citation>
    <scope>NUCLEOTIDE SEQUENCE</scope>
    <source>
        <strain evidence="3">JP213</strain>
    </source>
</reference>
<protein>
    <submittedName>
        <fullName evidence="3">SHOCT domain-containing protein</fullName>
    </submittedName>
</protein>
<accession>A0A941GTS1</accession>
<dbReference type="Gene3D" id="3.40.50.1440">
    <property type="entry name" value="Tubulin/FtsZ, GTPase domain"/>
    <property type="match status" value="1"/>
</dbReference>
<name>A0A941GTS1_9CHRO</name>
<evidence type="ECO:0000259" key="2">
    <source>
        <dbReference type="Pfam" id="PF09851"/>
    </source>
</evidence>
<dbReference type="Proteomes" id="UP000767446">
    <property type="component" value="Unassembled WGS sequence"/>
</dbReference>
<dbReference type="Pfam" id="PF13809">
    <property type="entry name" value="Tubulin_2"/>
    <property type="match status" value="1"/>
</dbReference>
<dbReference type="SUPFAM" id="SSF52490">
    <property type="entry name" value="Tubulin nucleotide-binding domain-like"/>
    <property type="match status" value="1"/>
</dbReference>
<evidence type="ECO:0000256" key="1">
    <source>
        <dbReference type="SAM" id="Coils"/>
    </source>
</evidence>